<accession>A0A830F4I0</accession>
<evidence type="ECO:0000313" key="6">
    <source>
        <dbReference type="EMBL" id="GGL38347.1"/>
    </source>
</evidence>
<dbReference type="InterPro" id="IPR019533">
    <property type="entry name" value="Peptidase_S26"/>
</dbReference>
<dbReference type="GO" id="GO:0016020">
    <property type="term" value="C:membrane"/>
    <property type="evidence" value="ECO:0007669"/>
    <property type="project" value="UniProtKB-SubCell"/>
</dbReference>
<evidence type="ECO:0000256" key="1">
    <source>
        <dbReference type="ARBA" id="ARBA00004370"/>
    </source>
</evidence>
<keyword evidence="3 5" id="KW-1133">Transmembrane helix</keyword>
<gene>
    <name evidence="6" type="ORF">GCM10009037_22470</name>
</gene>
<dbReference type="InterPro" id="IPR001733">
    <property type="entry name" value="Peptidase_S26B"/>
</dbReference>
<dbReference type="GO" id="GO:0006465">
    <property type="term" value="P:signal peptide processing"/>
    <property type="evidence" value="ECO:0007669"/>
    <property type="project" value="InterPro"/>
</dbReference>
<proteinExistence type="predicted"/>
<dbReference type="RefSeq" id="WP_188883840.1">
    <property type="nucleotide sequence ID" value="NZ_BMPF01000003.1"/>
</dbReference>
<evidence type="ECO:0000256" key="3">
    <source>
        <dbReference type="ARBA" id="ARBA00022989"/>
    </source>
</evidence>
<sequence>MFRIAVLAVLVLSTLLVAAPAGAPVQVSYVYSDSMEPTIGVGDGYVVVPAGDVESGDIVTFWSAARGDYTTHRVVGETPEGYLTRGDNNPVTDQRAGYPPVARDAIVGAVLTWNGDPVLLPGLGRAVRIARENVAVLIGALAAAGLLGARRDAPASDRPERARSVVYPLLVAGLLGTAAVVAFGGASHSETFLAVEDATATGSASTLAVGTAQTVSYAVGVADQPWATRVVHTTGLHAVETTRNATAVTATGTVRAPATPGPVPVEVAIRSYPAVLPQGTVARLDAIHPLLAAFACTALAFAPLFALVALVVDGGERLRASRSRLRRLLVEGFE</sequence>
<name>A0A830F4I0_9EURY</name>
<keyword evidence="7" id="KW-1185">Reference proteome</keyword>
<feature type="transmembrane region" description="Helical" evidence="5">
    <location>
        <begin position="165"/>
        <end position="186"/>
    </location>
</feature>
<keyword evidence="2 5" id="KW-0812">Transmembrane</keyword>
<dbReference type="OrthoDB" id="50404at2157"/>
<evidence type="ECO:0000256" key="2">
    <source>
        <dbReference type="ARBA" id="ARBA00022692"/>
    </source>
</evidence>
<comment type="subcellular location">
    <subcellularLocation>
        <location evidence="1">Membrane</location>
    </subcellularLocation>
</comment>
<dbReference type="Proteomes" id="UP000628840">
    <property type="component" value="Unassembled WGS sequence"/>
</dbReference>
<dbReference type="InterPro" id="IPR036286">
    <property type="entry name" value="LexA/Signal_pep-like_sf"/>
</dbReference>
<evidence type="ECO:0000256" key="5">
    <source>
        <dbReference type="SAM" id="Phobius"/>
    </source>
</evidence>
<comment type="caution">
    <text evidence="6">The sequence shown here is derived from an EMBL/GenBank/DDBJ whole genome shotgun (WGS) entry which is preliminary data.</text>
</comment>
<dbReference type="Gene3D" id="2.10.109.10">
    <property type="entry name" value="Umud Fragment, subunit A"/>
    <property type="match status" value="1"/>
</dbReference>
<dbReference type="GO" id="GO:0004252">
    <property type="term" value="F:serine-type endopeptidase activity"/>
    <property type="evidence" value="ECO:0007669"/>
    <property type="project" value="InterPro"/>
</dbReference>
<feature type="transmembrane region" description="Helical" evidence="5">
    <location>
        <begin position="134"/>
        <end position="153"/>
    </location>
</feature>
<evidence type="ECO:0000256" key="4">
    <source>
        <dbReference type="ARBA" id="ARBA00023136"/>
    </source>
</evidence>
<dbReference type="CDD" id="cd06530">
    <property type="entry name" value="S26_SPase_I"/>
    <property type="match status" value="1"/>
</dbReference>
<evidence type="ECO:0000313" key="7">
    <source>
        <dbReference type="Proteomes" id="UP000628840"/>
    </source>
</evidence>
<feature type="transmembrane region" description="Helical" evidence="5">
    <location>
        <begin position="290"/>
        <end position="312"/>
    </location>
</feature>
<dbReference type="SUPFAM" id="SSF51306">
    <property type="entry name" value="LexA/Signal peptidase"/>
    <property type="match status" value="1"/>
</dbReference>
<organism evidence="6 7">
    <name type="scientific">Halarchaeum grantii</name>
    <dbReference type="NCBI Taxonomy" id="1193105"/>
    <lineage>
        <taxon>Archaea</taxon>
        <taxon>Methanobacteriati</taxon>
        <taxon>Methanobacteriota</taxon>
        <taxon>Stenosarchaea group</taxon>
        <taxon>Halobacteria</taxon>
        <taxon>Halobacteriales</taxon>
        <taxon>Halobacteriaceae</taxon>
    </lineage>
</organism>
<protein>
    <recommendedName>
        <fullName evidence="8">Signal peptidase, endoplasmic reticulum-type</fullName>
    </recommendedName>
</protein>
<dbReference type="NCBIfam" id="TIGR02228">
    <property type="entry name" value="sigpep_I_arch"/>
    <property type="match status" value="1"/>
</dbReference>
<dbReference type="PRINTS" id="PR00728">
    <property type="entry name" value="SIGNALPTASE"/>
</dbReference>
<dbReference type="EMBL" id="BMPF01000003">
    <property type="protein sequence ID" value="GGL38347.1"/>
    <property type="molecule type" value="Genomic_DNA"/>
</dbReference>
<dbReference type="AlphaFoldDB" id="A0A830F4I0"/>
<evidence type="ECO:0008006" key="8">
    <source>
        <dbReference type="Google" id="ProtNLM"/>
    </source>
</evidence>
<reference evidence="6 7" key="1">
    <citation type="journal article" date="2019" name="Int. J. Syst. Evol. Microbiol.">
        <title>The Global Catalogue of Microorganisms (GCM) 10K type strain sequencing project: providing services to taxonomists for standard genome sequencing and annotation.</title>
        <authorList>
            <consortium name="The Broad Institute Genomics Platform"/>
            <consortium name="The Broad Institute Genome Sequencing Center for Infectious Disease"/>
            <person name="Wu L."/>
            <person name="Ma J."/>
        </authorList>
    </citation>
    <scope>NUCLEOTIDE SEQUENCE [LARGE SCALE GENOMIC DNA]</scope>
    <source>
        <strain evidence="6 7">JCM 19585</strain>
    </source>
</reference>
<keyword evidence="4 5" id="KW-0472">Membrane</keyword>